<sequence length="182" mass="21122">MVVEGFEVIMMYGQSLVVDMQSEVVDVQSEVVVVDVRTLLGNHPCGGATCVGDGERVYDDDVVCEVDINWRFDADSYGFLLKCVELVFDELVMMLKFLEKDYGVTKERIDSCFQPMREEMIIEHDSDACIYRICVHINTDDILFENEFPIFDIEKKLVMWVIWDEKCDQNEVEDDDYKVKVV</sequence>
<evidence type="ECO:0000313" key="2">
    <source>
        <dbReference type="Proteomes" id="UP001151760"/>
    </source>
</evidence>
<organism evidence="1 2">
    <name type="scientific">Tanacetum coccineum</name>
    <dbReference type="NCBI Taxonomy" id="301880"/>
    <lineage>
        <taxon>Eukaryota</taxon>
        <taxon>Viridiplantae</taxon>
        <taxon>Streptophyta</taxon>
        <taxon>Embryophyta</taxon>
        <taxon>Tracheophyta</taxon>
        <taxon>Spermatophyta</taxon>
        <taxon>Magnoliopsida</taxon>
        <taxon>eudicotyledons</taxon>
        <taxon>Gunneridae</taxon>
        <taxon>Pentapetalae</taxon>
        <taxon>asterids</taxon>
        <taxon>campanulids</taxon>
        <taxon>Asterales</taxon>
        <taxon>Asteraceae</taxon>
        <taxon>Asteroideae</taxon>
        <taxon>Anthemideae</taxon>
        <taxon>Anthemidinae</taxon>
        <taxon>Tanacetum</taxon>
    </lineage>
</organism>
<gene>
    <name evidence="1" type="ORF">Tco_0861169</name>
</gene>
<reference evidence="1" key="1">
    <citation type="journal article" date="2022" name="Int. J. Mol. Sci.">
        <title>Draft Genome of Tanacetum Coccineum: Genomic Comparison of Closely Related Tanacetum-Family Plants.</title>
        <authorList>
            <person name="Yamashiro T."/>
            <person name="Shiraishi A."/>
            <person name="Nakayama K."/>
            <person name="Satake H."/>
        </authorList>
    </citation>
    <scope>NUCLEOTIDE SEQUENCE</scope>
</reference>
<dbReference type="Proteomes" id="UP001151760">
    <property type="component" value="Unassembled WGS sequence"/>
</dbReference>
<evidence type="ECO:0000313" key="1">
    <source>
        <dbReference type="EMBL" id="GJT14127.1"/>
    </source>
</evidence>
<proteinExistence type="predicted"/>
<name>A0ABQ5BK31_9ASTR</name>
<accession>A0ABQ5BK31</accession>
<keyword evidence="2" id="KW-1185">Reference proteome</keyword>
<comment type="caution">
    <text evidence="1">The sequence shown here is derived from an EMBL/GenBank/DDBJ whole genome shotgun (WGS) entry which is preliminary data.</text>
</comment>
<reference evidence="1" key="2">
    <citation type="submission" date="2022-01" db="EMBL/GenBank/DDBJ databases">
        <authorList>
            <person name="Yamashiro T."/>
            <person name="Shiraishi A."/>
            <person name="Satake H."/>
            <person name="Nakayama K."/>
        </authorList>
    </citation>
    <scope>NUCLEOTIDE SEQUENCE</scope>
</reference>
<dbReference type="EMBL" id="BQNB010013286">
    <property type="protein sequence ID" value="GJT14127.1"/>
    <property type="molecule type" value="Genomic_DNA"/>
</dbReference>
<protein>
    <submittedName>
        <fullName evidence="1">Uncharacterized protein</fullName>
    </submittedName>
</protein>